<dbReference type="Proteomes" id="UP001241056">
    <property type="component" value="Unassembled WGS sequence"/>
</dbReference>
<dbReference type="EMBL" id="JAUCDY010000003">
    <property type="protein sequence ID" value="MDM7857313.1"/>
    <property type="molecule type" value="Genomic_DNA"/>
</dbReference>
<evidence type="ECO:0000256" key="6">
    <source>
        <dbReference type="SAM" id="Phobius"/>
    </source>
</evidence>
<comment type="caution">
    <text evidence="8">The sequence shown here is derived from an EMBL/GenBank/DDBJ whole genome shotgun (WGS) entry which is preliminary data.</text>
</comment>
<keyword evidence="9" id="KW-1185">Reference proteome</keyword>
<evidence type="ECO:0000313" key="8">
    <source>
        <dbReference type="EMBL" id="MDM7857313.1"/>
    </source>
</evidence>
<evidence type="ECO:0000256" key="5">
    <source>
        <dbReference type="SAM" id="MobiDB-lite"/>
    </source>
</evidence>
<dbReference type="InterPro" id="IPR010445">
    <property type="entry name" value="LapA_dom"/>
</dbReference>
<keyword evidence="3 6" id="KW-1133">Transmembrane helix</keyword>
<evidence type="ECO:0000256" key="3">
    <source>
        <dbReference type="ARBA" id="ARBA00022989"/>
    </source>
</evidence>
<feature type="region of interest" description="Disordered" evidence="5">
    <location>
        <begin position="83"/>
        <end position="104"/>
    </location>
</feature>
<proteinExistence type="predicted"/>
<dbReference type="Pfam" id="PF06305">
    <property type="entry name" value="LapA_dom"/>
    <property type="match status" value="1"/>
</dbReference>
<keyword evidence="1" id="KW-1003">Cell membrane</keyword>
<accession>A0ABT7SMB9</accession>
<protein>
    <submittedName>
        <fullName evidence="8">LapA family protein</fullName>
    </submittedName>
</protein>
<sequence length="104" mass="11835">MQKIKRAIVFVFLLAVAVVVLLFTMENRQLVHLSLMGQLTPDLPLALFVLVVFVLGLIVGFAINWLRSKGLEYKCRKQAKQIDRLKSEQKSTQEKSNLPEISHS</sequence>
<dbReference type="RefSeq" id="WP_289409970.1">
    <property type="nucleotide sequence ID" value="NZ_JAUCDY010000003.1"/>
</dbReference>
<evidence type="ECO:0000256" key="4">
    <source>
        <dbReference type="ARBA" id="ARBA00023136"/>
    </source>
</evidence>
<reference evidence="8 9" key="1">
    <citation type="submission" date="2023-06" db="EMBL/GenBank/DDBJ databases">
        <title>Thiopseudomonas sp. CY1220 draft genome sequence.</title>
        <authorList>
            <person name="Zhao G."/>
            <person name="An M."/>
        </authorList>
    </citation>
    <scope>NUCLEOTIDE SEQUENCE [LARGE SCALE GENOMIC DNA]</scope>
    <source>
        <strain evidence="8 9">CY1220</strain>
    </source>
</reference>
<gene>
    <name evidence="8" type="ORF">QEZ41_03325</name>
</gene>
<feature type="domain" description="Lipopolysaccharide assembly protein A" evidence="7">
    <location>
        <begin position="26"/>
        <end position="89"/>
    </location>
</feature>
<evidence type="ECO:0000313" key="9">
    <source>
        <dbReference type="Proteomes" id="UP001241056"/>
    </source>
</evidence>
<name>A0ABT7SMB9_9GAMM</name>
<keyword evidence="2 6" id="KW-0812">Transmembrane</keyword>
<feature type="transmembrane region" description="Helical" evidence="6">
    <location>
        <begin position="7"/>
        <end position="25"/>
    </location>
</feature>
<evidence type="ECO:0000259" key="7">
    <source>
        <dbReference type="Pfam" id="PF06305"/>
    </source>
</evidence>
<keyword evidence="4 6" id="KW-0472">Membrane</keyword>
<evidence type="ECO:0000256" key="2">
    <source>
        <dbReference type="ARBA" id="ARBA00022692"/>
    </source>
</evidence>
<organism evidence="8 9">
    <name type="scientific">Thiopseudomonas acetoxidans</name>
    <dbReference type="NCBI Taxonomy" id="3041622"/>
    <lineage>
        <taxon>Bacteria</taxon>
        <taxon>Pseudomonadati</taxon>
        <taxon>Pseudomonadota</taxon>
        <taxon>Gammaproteobacteria</taxon>
        <taxon>Pseudomonadales</taxon>
        <taxon>Pseudomonadaceae</taxon>
        <taxon>Thiopseudomonas</taxon>
    </lineage>
</organism>
<feature type="compositionally biased region" description="Basic and acidic residues" evidence="5">
    <location>
        <begin position="83"/>
        <end position="93"/>
    </location>
</feature>
<evidence type="ECO:0000256" key="1">
    <source>
        <dbReference type="ARBA" id="ARBA00022475"/>
    </source>
</evidence>
<feature type="transmembrane region" description="Helical" evidence="6">
    <location>
        <begin position="45"/>
        <end position="66"/>
    </location>
</feature>